<comment type="caution">
    <text evidence="2">The sequence shown here is derived from an EMBL/GenBank/DDBJ whole genome shotgun (WGS) entry which is preliminary data.</text>
</comment>
<dbReference type="EMBL" id="LLXL01000800">
    <property type="protein sequence ID" value="PKK68806.1"/>
    <property type="molecule type" value="Genomic_DNA"/>
</dbReference>
<evidence type="ECO:0000256" key="1">
    <source>
        <dbReference type="SAM" id="Coils"/>
    </source>
</evidence>
<dbReference type="EMBL" id="LLXL01003278">
    <property type="protein sequence ID" value="PKK58982.1"/>
    <property type="molecule type" value="Genomic_DNA"/>
</dbReference>
<dbReference type="VEuPathDB" id="FungiDB:FUN_011829"/>
<reference evidence="2 4" key="1">
    <citation type="submission" date="2016-04" db="EMBL/GenBank/DDBJ databases">
        <title>Genome analyses suggest a sexual origin of heterokaryosis in a supposedly ancient asexual fungus.</title>
        <authorList>
            <person name="Ropars J."/>
            <person name="Sedzielewska K."/>
            <person name="Noel J."/>
            <person name="Charron P."/>
            <person name="Farinelli L."/>
            <person name="Marton T."/>
            <person name="Kruger M."/>
            <person name="Pelin A."/>
            <person name="Brachmann A."/>
            <person name="Corradi N."/>
        </authorList>
    </citation>
    <scope>NUCLEOTIDE SEQUENCE [LARGE SCALE GENOMIC DNA]</scope>
    <source>
        <strain evidence="2 4">C2</strain>
    </source>
</reference>
<name>A0A2N1MBG1_9GLOM</name>
<dbReference type="VEuPathDB" id="FungiDB:RhiirFUN_016602"/>
<protein>
    <submittedName>
        <fullName evidence="2">Uncharacterized protein</fullName>
    </submittedName>
</protein>
<evidence type="ECO:0000313" key="2">
    <source>
        <dbReference type="EMBL" id="PKK58982.1"/>
    </source>
</evidence>
<evidence type="ECO:0000313" key="4">
    <source>
        <dbReference type="Proteomes" id="UP000233469"/>
    </source>
</evidence>
<reference evidence="2 4" key="2">
    <citation type="submission" date="2017-10" db="EMBL/GenBank/DDBJ databases">
        <title>Extensive intraspecific genome diversity in a model arbuscular mycorrhizal fungus.</title>
        <authorList>
            <person name="Chen E.C.H."/>
            <person name="Morin E."/>
            <person name="Baudet D."/>
            <person name="Noel J."/>
            <person name="Ndikumana S."/>
            <person name="Charron P."/>
            <person name="St-Onge C."/>
            <person name="Giorgi J."/>
            <person name="Grigoriev I.V."/>
            <person name="Roux C."/>
            <person name="Martin F.M."/>
            <person name="Corradi N."/>
        </authorList>
    </citation>
    <scope>NUCLEOTIDE SEQUENCE [LARGE SCALE GENOMIC DNA]</scope>
    <source>
        <strain evidence="2 4">C2</strain>
    </source>
</reference>
<proteinExistence type="predicted"/>
<feature type="coiled-coil region" evidence="1">
    <location>
        <begin position="19"/>
        <end position="46"/>
    </location>
</feature>
<keyword evidence="1" id="KW-0175">Coiled coil</keyword>
<evidence type="ECO:0000313" key="3">
    <source>
        <dbReference type="EMBL" id="PKK68806.1"/>
    </source>
</evidence>
<accession>A0A2N1MBG1</accession>
<sequence>MTKILGITTDNASNNNTFLEEVSHELAEKNIELDNVNQHMNFLKQHENMQNINNQVGVVGIAVVPDKMIILNVRTHWNSTFEMLFRARELKEPLINTLSNSDTNLHPFTLNEKDGNEAASNAISKLLEYYDKTDTSIYTISLGDHIPLVEATQGKGLFRNPSHKCTFRKDIFNVVTSDRAPETIAIMCLKHWYCLGFLD</sequence>
<dbReference type="Proteomes" id="UP000233469">
    <property type="component" value="Unassembled WGS sequence"/>
</dbReference>
<gene>
    <name evidence="3" type="ORF">RhiirC2_781789</name>
    <name evidence="2" type="ORF">RhiirC2_795482</name>
</gene>
<dbReference type="AlphaFoldDB" id="A0A2N1MBG1"/>
<dbReference type="VEuPathDB" id="FungiDB:RhiirA1_453573"/>
<organism evidence="2 4">
    <name type="scientific">Rhizophagus irregularis</name>
    <dbReference type="NCBI Taxonomy" id="588596"/>
    <lineage>
        <taxon>Eukaryota</taxon>
        <taxon>Fungi</taxon>
        <taxon>Fungi incertae sedis</taxon>
        <taxon>Mucoromycota</taxon>
        <taxon>Glomeromycotina</taxon>
        <taxon>Glomeromycetes</taxon>
        <taxon>Glomerales</taxon>
        <taxon>Glomeraceae</taxon>
        <taxon>Rhizophagus</taxon>
    </lineage>
</organism>